<reference evidence="2 3" key="1">
    <citation type="submission" date="2022-04" db="EMBL/GenBank/DDBJ databases">
        <title>Paracoccus sp. YLB-12 draft genome sequence.</title>
        <authorList>
            <person name="Yu L."/>
        </authorList>
    </citation>
    <scope>NUCLEOTIDE SEQUENCE [LARGE SCALE GENOMIC DNA]</scope>
    <source>
        <strain evidence="2 3">YLB-12</strain>
    </source>
</reference>
<keyword evidence="1" id="KW-0472">Membrane</keyword>
<dbReference type="InterPro" id="IPR018919">
    <property type="entry name" value="DUF2484"/>
</dbReference>
<evidence type="ECO:0000313" key="3">
    <source>
        <dbReference type="Proteomes" id="UP001320702"/>
    </source>
</evidence>
<comment type="caution">
    <text evidence="2">The sequence shown here is derived from an EMBL/GenBank/DDBJ whole genome shotgun (WGS) entry which is preliminary data.</text>
</comment>
<accession>A0ABT2K6E5</accession>
<name>A0ABT2K6E5_9RHOB</name>
<feature type="transmembrane region" description="Helical" evidence="1">
    <location>
        <begin position="51"/>
        <end position="70"/>
    </location>
</feature>
<protein>
    <submittedName>
        <fullName evidence="2">DUF2484 family protein</fullName>
    </submittedName>
</protein>
<evidence type="ECO:0000313" key="2">
    <source>
        <dbReference type="EMBL" id="MCT4332101.1"/>
    </source>
</evidence>
<keyword evidence="1" id="KW-0812">Transmembrane</keyword>
<proteinExistence type="predicted"/>
<keyword evidence="1" id="KW-1133">Transmembrane helix</keyword>
<sequence length="85" mass="9315">MTGLHLATVAVAAVWLLLACLLPWLRAHHRPRAFWALVATGVPVLGWLTLNWGPILGVAGFALGLAALFWPPRRHPRDPMLPPLD</sequence>
<gene>
    <name evidence="2" type="ORF">MU516_04360</name>
</gene>
<keyword evidence="3" id="KW-1185">Reference proteome</keyword>
<dbReference type="RefSeq" id="WP_260275970.1">
    <property type="nucleotide sequence ID" value="NZ_JANAVZ010000002.1"/>
</dbReference>
<dbReference type="EMBL" id="JANAVZ010000002">
    <property type="protein sequence ID" value="MCT4332101.1"/>
    <property type="molecule type" value="Genomic_DNA"/>
</dbReference>
<dbReference type="Proteomes" id="UP001320702">
    <property type="component" value="Unassembled WGS sequence"/>
</dbReference>
<dbReference type="Pfam" id="PF10658">
    <property type="entry name" value="DUF2484"/>
    <property type="match status" value="1"/>
</dbReference>
<organism evidence="2 3">
    <name type="scientific">Paracoccus maritimus</name>
    <dbReference type="NCBI Taxonomy" id="2933292"/>
    <lineage>
        <taxon>Bacteria</taxon>
        <taxon>Pseudomonadati</taxon>
        <taxon>Pseudomonadota</taxon>
        <taxon>Alphaproteobacteria</taxon>
        <taxon>Rhodobacterales</taxon>
        <taxon>Paracoccaceae</taxon>
        <taxon>Paracoccus</taxon>
    </lineage>
</organism>
<evidence type="ECO:0000256" key="1">
    <source>
        <dbReference type="SAM" id="Phobius"/>
    </source>
</evidence>